<protein>
    <submittedName>
        <fullName evidence="1">Uncharacterized protein</fullName>
    </submittedName>
</protein>
<dbReference type="RefSeq" id="WP_062980375.1">
    <property type="nucleotide sequence ID" value="NZ_JAAXOT010000005.1"/>
</dbReference>
<keyword evidence="3" id="KW-1185">Reference proteome</keyword>
<dbReference type="EMBL" id="JAAXOT010000005">
    <property type="protein sequence ID" value="NKY56975.1"/>
    <property type="molecule type" value="Genomic_DNA"/>
</dbReference>
<name>A0A846YE69_9NOCA</name>
<evidence type="ECO:0000313" key="2">
    <source>
        <dbReference type="EMBL" id="NKY56981.1"/>
    </source>
</evidence>
<dbReference type="Proteomes" id="UP000570678">
    <property type="component" value="Unassembled WGS sequence"/>
</dbReference>
<dbReference type="EMBL" id="JAAXOT010000005">
    <property type="protein sequence ID" value="NKY56981.1"/>
    <property type="molecule type" value="Genomic_DNA"/>
</dbReference>
<accession>A0A846YE69</accession>
<reference evidence="1 3" key="1">
    <citation type="submission" date="2020-04" db="EMBL/GenBank/DDBJ databases">
        <title>MicrobeNet Type strains.</title>
        <authorList>
            <person name="Nicholson A.C."/>
        </authorList>
    </citation>
    <scope>NUCLEOTIDE SEQUENCE [LARGE SCALE GENOMIC DNA]</scope>
    <source>
        <strain evidence="1 3">JCM 3332</strain>
    </source>
</reference>
<organism evidence="1 3">
    <name type="scientific">Nocardia flavorosea</name>
    <dbReference type="NCBI Taxonomy" id="53429"/>
    <lineage>
        <taxon>Bacteria</taxon>
        <taxon>Bacillati</taxon>
        <taxon>Actinomycetota</taxon>
        <taxon>Actinomycetes</taxon>
        <taxon>Mycobacteriales</taxon>
        <taxon>Nocardiaceae</taxon>
        <taxon>Nocardia</taxon>
    </lineage>
</organism>
<evidence type="ECO:0000313" key="1">
    <source>
        <dbReference type="EMBL" id="NKY56975.1"/>
    </source>
</evidence>
<comment type="caution">
    <text evidence="1">The sequence shown here is derived from an EMBL/GenBank/DDBJ whole genome shotgun (WGS) entry which is preliminary data.</text>
</comment>
<evidence type="ECO:0000313" key="3">
    <source>
        <dbReference type="Proteomes" id="UP000570678"/>
    </source>
</evidence>
<gene>
    <name evidence="1" type="ORF">HGA15_12580</name>
    <name evidence="2" type="ORF">HGA15_12610</name>
</gene>
<dbReference type="AlphaFoldDB" id="A0A846YE69"/>
<sequence>MANHRLTPRDMTALTILAEMYGAPMDRVAALLGVKMTNAYRAVAKWRAMGMVSDVNVRPVPGPAWVFPTRIAVETLLPFHANYWTPTPKMAAHVTASFDVRLALVGTDLERWVSERELRSQVGPAKAGQARPHIHDGRYWDEQDRLWAVEVELSQKKGAAVKTAVARAKRAAEAADCAGVLYFCKAGETHNGILSAARTLASMPGPPVRVIDLNEVLHGSTTPRRPKLTVVKGDASVA</sequence>
<proteinExistence type="predicted"/>